<evidence type="ECO:0000256" key="1">
    <source>
        <dbReference type="PROSITE-ProRule" id="PRU00325"/>
    </source>
</evidence>
<reference evidence="4" key="1">
    <citation type="journal article" date="2011" name="Stand. Genomic Sci.">
        <title>Genome sequence of the filamentous, gliding Thiothrix nivea neotype strain (JP2(T)).</title>
        <authorList>
            <person name="Lapidus A."/>
            <person name="Nolan M."/>
            <person name="Lucas S."/>
            <person name="Glavina Del Rio T."/>
            <person name="Tice H."/>
            <person name="Cheng J.F."/>
            <person name="Tapia R."/>
            <person name="Han C."/>
            <person name="Goodwin L."/>
            <person name="Pitluck S."/>
            <person name="Liolios K."/>
            <person name="Pagani I."/>
            <person name="Ivanova N."/>
            <person name="Huntemann M."/>
            <person name="Mavromatis K."/>
            <person name="Mikhailova N."/>
            <person name="Pati A."/>
            <person name="Chen A."/>
            <person name="Palaniappan K."/>
            <person name="Land M."/>
            <person name="Brambilla E.M."/>
            <person name="Rohde M."/>
            <person name="Abt B."/>
            <person name="Verbarg S."/>
            <person name="Goker M."/>
            <person name="Bristow J."/>
            <person name="Eisen J.A."/>
            <person name="Markowitz V."/>
            <person name="Hugenholtz P."/>
            <person name="Kyrpides N.C."/>
            <person name="Klenk H.P."/>
            <person name="Woyke T."/>
        </authorList>
    </citation>
    <scope>NUCLEOTIDE SEQUENCE [LARGE SCALE GENOMIC DNA]</scope>
    <source>
        <strain evidence="4">ATCC 35100 / DSM 5205 / JP2</strain>
    </source>
</reference>
<gene>
    <name evidence="3" type="ORF">Thini_2881</name>
</gene>
<dbReference type="Proteomes" id="UP000005317">
    <property type="component" value="Unassembled WGS sequence"/>
</dbReference>
<organism evidence="3 4">
    <name type="scientific">Thiothrix nivea (strain ATCC 35100 / DSM 5205 / JP2)</name>
    <dbReference type="NCBI Taxonomy" id="870187"/>
    <lineage>
        <taxon>Bacteria</taxon>
        <taxon>Pseudomonadati</taxon>
        <taxon>Pseudomonadota</taxon>
        <taxon>Gammaproteobacteria</taxon>
        <taxon>Thiotrichales</taxon>
        <taxon>Thiotrichaceae</taxon>
        <taxon>Thiothrix</taxon>
    </lineage>
</organism>
<dbReference type="PANTHER" id="PTHR38133:SF1">
    <property type="entry name" value="SLR1429 PROTEIN"/>
    <property type="match status" value="1"/>
</dbReference>
<dbReference type="Pfam" id="PF04434">
    <property type="entry name" value="SWIM"/>
    <property type="match status" value="1"/>
</dbReference>
<evidence type="ECO:0000313" key="4">
    <source>
        <dbReference type="Proteomes" id="UP000005317"/>
    </source>
</evidence>
<proteinExistence type="predicted"/>
<dbReference type="AlphaFoldDB" id="A0A656HGS8"/>
<dbReference type="GO" id="GO:0008270">
    <property type="term" value="F:zinc ion binding"/>
    <property type="evidence" value="ECO:0007669"/>
    <property type="project" value="UniProtKB-KW"/>
</dbReference>
<dbReference type="EMBL" id="JH651384">
    <property type="protein sequence ID" value="EIJ35412.1"/>
    <property type="molecule type" value="Genomic_DNA"/>
</dbReference>
<feature type="domain" description="SWIM-type" evidence="2">
    <location>
        <begin position="116"/>
        <end position="151"/>
    </location>
</feature>
<dbReference type="OrthoDB" id="188274at2"/>
<evidence type="ECO:0000259" key="2">
    <source>
        <dbReference type="PROSITE" id="PS50966"/>
    </source>
</evidence>
<dbReference type="RefSeq" id="WP_002709314.1">
    <property type="nucleotide sequence ID" value="NZ_JH651384.1"/>
</dbReference>
<evidence type="ECO:0000313" key="3">
    <source>
        <dbReference type="EMBL" id="EIJ35412.1"/>
    </source>
</evidence>
<keyword evidence="1" id="KW-0479">Metal-binding</keyword>
<keyword evidence="1" id="KW-0863">Zinc-finger</keyword>
<dbReference type="InterPro" id="IPR007527">
    <property type="entry name" value="Znf_SWIM"/>
</dbReference>
<dbReference type="PANTHER" id="PTHR38133">
    <property type="entry name" value="SLR1429 PROTEIN"/>
    <property type="match status" value="1"/>
</dbReference>
<protein>
    <submittedName>
        <fullName evidence="3">Zinc finger SWIM domain protein</fullName>
    </submittedName>
</protein>
<name>A0A656HGS8_THINJ</name>
<keyword evidence="4" id="KW-1185">Reference proteome</keyword>
<keyword evidence="1" id="KW-0862">Zinc</keyword>
<accession>A0A656HGS8</accession>
<dbReference type="PROSITE" id="PS50966">
    <property type="entry name" value="ZF_SWIM"/>
    <property type="match status" value="1"/>
</dbReference>
<sequence length="278" mass="31344">MAKLTRTWWGEKFLNVLEISMDSGRLGRGRAYAGPNRLLEFAVRGAVVTATVRGNVNPYFGVYKEPRYQVEVKLKPFSTQEWDKLIEGISHNAACLSQLLMHEMPTTIENVFAAQKLHLLPQKRGDLISQCSCPDYASPCKHVAGVYYKVASLLDRDPFLLFQLRGMDAARLQEKLAESPLGKALLDQWGEGEQAVEYLYHRYPEPEVKPLVATDLKAFWQGQAALPLVEHFSGQAATPAVLLKKGGDYPLFWQRDNSFLEVMEKVYARVVDKNKAAL</sequence>